<gene>
    <name evidence="6" type="ORF">PGB34_16865</name>
</gene>
<evidence type="ECO:0000256" key="4">
    <source>
        <dbReference type="SAM" id="MobiDB-lite"/>
    </source>
</evidence>
<dbReference type="SUPFAM" id="SSF46689">
    <property type="entry name" value="Homeodomain-like"/>
    <property type="match status" value="1"/>
</dbReference>
<organism evidence="6 7">
    <name type="scientific">Xenophilus arseniciresistens</name>
    <dbReference type="NCBI Taxonomy" id="1283306"/>
    <lineage>
        <taxon>Bacteria</taxon>
        <taxon>Pseudomonadati</taxon>
        <taxon>Pseudomonadota</taxon>
        <taxon>Betaproteobacteria</taxon>
        <taxon>Burkholderiales</taxon>
        <taxon>Comamonadaceae</taxon>
        <taxon>Xenophilus</taxon>
    </lineage>
</organism>
<keyword evidence="3" id="KW-0804">Transcription</keyword>
<dbReference type="PANTHER" id="PTHR47894">
    <property type="entry name" value="HTH-TYPE TRANSCRIPTIONAL REGULATOR GADX"/>
    <property type="match status" value="1"/>
</dbReference>
<evidence type="ECO:0000259" key="5">
    <source>
        <dbReference type="PROSITE" id="PS01124"/>
    </source>
</evidence>
<evidence type="ECO:0000256" key="3">
    <source>
        <dbReference type="ARBA" id="ARBA00023163"/>
    </source>
</evidence>
<dbReference type="PROSITE" id="PS01124">
    <property type="entry name" value="HTH_ARAC_FAMILY_2"/>
    <property type="match status" value="1"/>
</dbReference>
<dbReference type="Proteomes" id="UP001212602">
    <property type="component" value="Unassembled WGS sequence"/>
</dbReference>
<accession>A0AAE3NAN6</accession>
<evidence type="ECO:0000313" key="7">
    <source>
        <dbReference type="Proteomes" id="UP001212602"/>
    </source>
</evidence>
<dbReference type="SMART" id="SM00342">
    <property type="entry name" value="HTH_ARAC"/>
    <property type="match status" value="1"/>
</dbReference>
<dbReference type="Pfam" id="PF12625">
    <property type="entry name" value="Arabinose_bd"/>
    <property type="match status" value="1"/>
</dbReference>
<keyword evidence="2" id="KW-0238">DNA-binding</keyword>
<keyword evidence="1" id="KW-0805">Transcription regulation</keyword>
<evidence type="ECO:0000256" key="1">
    <source>
        <dbReference type="ARBA" id="ARBA00023015"/>
    </source>
</evidence>
<name>A0AAE3NAN6_9BURK</name>
<evidence type="ECO:0000256" key="2">
    <source>
        <dbReference type="ARBA" id="ARBA00023125"/>
    </source>
</evidence>
<reference evidence="6" key="1">
    <citation type="submission" date="2023-01" db="EMBL/GenBank/DDBJ databases">
        <title>Xenophilus mangrovi sp. nov., isolated from soil of Mangrove nature reserve.</title>
        <authorList>
            <person name="Xu S."/>
            <person name="Liu Z."/>
            <person name="Xu Y."/>
        </authorList>
    </citation>
    <scope>NUCLEOTIDE SEQUENCE</scope>
    <source>
        <strain evidence="6">YW8</strain>
    </source>
</reference>
<dbReference type="InterPro" id="IPR009057">
    <property type="entry name" value="Homeodomain-like_sf"/>
</dbReference>
<protein>
    <submittedName>
        <fullName evidence="6">AraC family transcriptional regulator</fullName>
    </submittedName>
</protein>
<feature type="domain" description="HTH araC/xylS-type" evidence="5">
    <location>
        <begin position="256"/>
        <end position="354"/>
    </location>
</feature>
<sequence length="366" mass="40523">MHPAPLQRPLYGSARRPGCAPQPEHRTSSAAWLQGVLAMFEAEGLDVPALLHDAGFDPASVRHQNARFPVDEITLLWQHAVARAGRPTLGLDRMLAATHSRIGTVGHAMACSADLGEALQCLARYMAVISDATAFSLAADARGCWLVMDHTGGSLPIPRQRVEYALLTVLMQCRWLTRRELEPLAMEFVHPAPADDRRHREAFGCTPRFGAQANRMLLAAADLALPLPTHQHELGQMQAQLLDTQLERLGQTTTSTLVCAEIARRLPQGEPRRQDVAQGLGLAERTLQRRLQAESVSFQALLERTRSELARQYLAQARYSLTEVADLLGFVDTSNFFRACRRWFGMPPAQYRAQLWESEAAAAPLN</sequence>
<dbReference type="Gene3D" id="1.10.10.60">
    <property type="entry name" value="Homeodomain-like"/>
    <property type="match status" value="1"/>
</dbReference>
<dbReference type="RefSeq" id="WP_271429272.1">
    <property type="nucleotide sequence ID" value="NZ_JAQIPB010000008.1"/>
</dbReference>
<evidence type="ECO:0000313" key="6">
    <source>
        <dbReference type="EMBL" id="MDA7418038.1"/>
    </source>
</evidence>
<dbReference type="AlphaFoldDB" id="A0AAE3NAN6"/>
<dbReference type="InterPro" id="IPR018060">
    <property type="entry name" value="HTH_AraC"/>
</dbReference>
<dbReference type="PANTHER" id="PTHR47894:SF1">
    <property type="entry name" value="HTH-TYPE TRANSCRIPTIONAL REGULATOR VQSM"/>
    <property type="match status" value="1"/>
</dbReference>
<proteinExistence type="predicted"/>
<dbReference type="Pfam" id="PF12833">
    <property type="entry name" value="HTH_18"/>
    <property type="match status" value="1"/>
</dbReference>
<feature type="region of interest" description="Disordered" evidence="4">
    <location>
        <begin position="1"/>
        <end position="25"/>
    </location>
</feature>
<dbReference type="GO" id="GO:0003700">
    <property type="term" value="F:DNA-binding transcription factor activity"/>
    <property type="evidence" value="ECO:0007669"/>
    <property type="project" value="InterPro"/>
</dbReference>
<keyword evidence="7" id="KW-1185">Reference proteome</keyword>
<dbReference type="EMBL" id="JAQIPB010000008">
    <property type="protein sequence ID" value="MDA7418038.1"/>
    <property type="molecule type" value="Genomic_DNA"/>
</dbReference>
<comment type="caution">
    <text evidence="6">The sequence shown here is derived from an EMBL/GenBank/DDBJ whole genome shotgun (WGS) entry which is preliminary data.</text>
</comment>
<dbReference type="InterPro" id="IPR032687">
    <property type="entry name" value="AraC-type_N"/>
</dbReference>
<dbReference type="GO" id="GO:0000976">
    <property type="term" value="F:transcription cis-regulatory region binding"/>
    <property type="evidence" value="ECO:0007669"/>
    <property type="project" value="TreeGrafter"/>
</dbReference>
<dbReference type="GO" id="GO:0005829">
    <property type="term" value="C:cytosol"/>
    <property type="evidence" value="ECO:0007669"/>
    <property type="project" value="TreeGrafter"/>
</dbReference>